<keyword evidence="5 6" id="KW-0472">Membrane</keyword>
<accession>A0ABU2KIZ2</accession>
<feature type="transmembrane region" description="Helical" evidence="6">
    <location>
        <begin position="339"/>
        <end position="359"/>
    </location>
</feature>
<evidence type="ECO:0000256" key="1">
    <source>
        <dbReference type="ARBA" id="ARBA00004651"/>
    </source>
</evidence>
<protein>
    <submittedName>
        <fullName evidence="7">Polysaccharide biosynthesis C-terminal domain-containing protein</fullName>
    </submittedName>
</protein>
<feature type="transmembrane region" description="Helical" evidence="6">
    <location>
        <begin position="126"/>
        <end position="145"/>
    </location>
</feature>
<keyword evidence="4 6" id="KW-1133">Transmembrane helix</keyword>
<keyword evidence="8" id="KW-1185">Reference proteome</keyword>
<feature type="transmembrane region" description="Helical" evidence="6">
    <location>
        <begin position="274"/>
        <end position="290"/>
    </location>
</feature>
<keyword evidence="2" id="KW-1003">Cell membrane</keyword>
<evidence type="ECO:0000256" key="2">
    <source>
        <dbReference type="ARBA" id="ARBA00022475"/>
    </source>
</evidence>
<comment type="subcellular location">
    <subcellularLocation>
        <location evidence="1">Cell membrane</location>
        <topology evidence="1">Multi-pass membrane protein</topology>
    </subcellularLocation>
</comment>
<dbReference type="Proteomes" id="UP001182991">
    <property type="component" value="Unassembled WGS sequence"/>
</dbReference>
<keyword evidence="3 6" id="KW-0812">Transmembrane</keyword>
<dbReference type="PANTHER" id="PTHR30250">
    <property type="entry name" value="PST FAMILY PREDICTED COLANIC ACID TRANSPORTER"/>
    <property type="match status" value="1"/>
</dbReference>
<feature type="transmembrane region" description="Helical" evidence="6">
    <location>
        <begin position="365"/>
        <end position="386"/>
    </location>
</feature>
<evidence type="ECO:0000256" key="4">
    <source>
        <dbReference type="ARBA" id="ARBA00022989"/>
    </source>
</evidence>
<feature type="transmembrane region" description="Helical" evidence="6">
    <location>
        <begin position="71"/>
        <end position="88"/>
    </location>
</feature>
<evidence type="ECO:0000313" key="8">
    <source>
        <dbReference type="Proteomes" id="UP001182991"/>
    </source>
</evidence>
<feature type="transmembrane region" description="Helical" evidence="6">
    <location>
        <begin position="201"/>
        <end position="223"/>
    </location>
</feature>
<feature type="transmembrane region" description="Helical" evidence="6">
    <location>
        <begin position="235"/>
        <end position="254"/>
    </location>
</feature>
<evidence type="ECO:0000256" key="6">
    <source>
        <dbReference type="SAM" id="Phobius"/>
    </source>
</evidence>
<feature type="transmembrane region" description="Helical" evidence="6">
    <location>
        <begin position="151"/>
        <end position="172"/>
    </location>
</feature>
<evidence type="ECO:0000313" key="7">
    <source>
        <dbReference type="EMBL" id="MDT0294658.1"/>
    </source>
</evidence>
<organism evidence="7 8">
    <name type="scientific">Mesonia ostreae</name>
    <dbReference type="NCBI Taxonomy" id="861110"/>
    <lineage>
        <taxon>Bacteria</taxon>
        <taxon>Pseudomonadati</taxon>
        <taxon>Bacteroidota</taxon>
        <taxon>Flavobacteriia</taxon>
        <taxon>Flavobacteriales</taxon>
        <taxon>Flavobacteriaceae</taxon>
        <taxon>Mesonia</taxon>
    </lineage>
</organism>
<feature type="transmembrane region" description="Helical" evidence="6">
    <location>
        <begin position="24"/>
        <end position="50"/>
    </location>
</feature>
<dbReference type="EMBL" id="JAVRBG010000007">
    <property type="protein sequence ID" value="MDT0294658.1"/>
    <property type="molecule type" value="Genomic_DNA"/>
</dbReference>
<dbReference type="RefSeq" id="WP_311401591.1">
    <property type="nucleotide sequence ID" value="NZ_JAVRBG010000007.1"/>
</dbReference>
<evidence type="ECO:0000256" key="3">
    <source>
        <dbReference type="ARBA" id="ARBA00022692"/>
    </source>
</evidence>
<gene>
    <name evidence="7" type="ORF">RLT85_08425</name>
</gene>
<dbReference type="PANTHER" id="PTHR30250:SF11">
    <property type="entry name" value="O-ANTIGEN TRANSPORTER-RELATED"/>
    <property type="match status" value="1"/>
</dbReference>
<proteinExistence type="predicted"/>
<comment type="caution">
    <text evidence="7">The sequence shown here is derived from an EMBL/GenBank/DDBJ whole genome shotgun (WGS) entry which is preliminary data.</text>
</comment>
<feature type="transmembrane region" description="Helical" evidence="6">
    <location>
        <begin position="94"/>
        <end position="114"/>
    </location>
</feature>
<feature type="transmembrane region" description="Helical" evidence="6">
    <location>
        <begin position="310"/>
        <end position="327"/>
    </location>
</feature>
<evidence type="ECO:0000256" key="5">
    <source>
        <dbReference type="ARBA" id="ARBA00023136"/>
    </source>
</evidence>
<dbReference type="InterPro" id="IPR050833">
    <property type="entry name" value="Poly_Biosynth_Transport"/>
</dbReference>
<name>A0ABU2KIZ2_9FLAO</name>
<reference evidence="8" key="1">
    <citation type="submission" date="2023-07" db="EMBL/GenBank/DDBJ databases">
        <title>Isolating and identifying novel microbial strains from the Mariana Trench.</title>
        <authorList>
            <person name="Fu H."/>
        </authorList>
    </citation>
    <scope>NUCLEOTIDE SEQUENCE [LARGE SCALE GENOMIC DNA]</scope>
    <source>
        <strain evidence="8">T-y2</strain>
    </source>
</reference>
<sequence>MGLQFGSRWLLNIFLLTSLGDKDFGIFAFIYSIANFSIAILPFGSQTFLIKSGNNPEKAKLIFQQSLASSYLLFCIAIVFFYLIDLFIDQPYGQLLYLGIILGFFFSINTIVFTYLKALGSFKFDLLINLIFSLLIGVIIGLTFIDYPINIAFYFYALIFINFFTTFLCFLLSKDISANDLIESIHFKDINIFRSLNERGYYGFQDILTATFVQGGMLIMPLLISEELYGKYRGILLITAPFALINVAVSQVLLQNITGKSLEEIKSFFHKLQLISIPALLLILCSLFYFRETILKIISKISLTEETQVAFIIISLMILFSFIYSGYEMVIVALNRQKYRFWIMFLGAITNIISIYLLLPKYGLIGALLTNLISSVIVVISMAYIAEKFFRKQTSI</sequence>